<organism evidence="1 2">
    <name type="scientific">Podospora appendiculata</name>
    <dbReference type="NCBI Taxonomy" id="314037"/>
    <lineage>
        <taxon>Eukaryota</taxon>
        <taxon>Fungi</taxon>
        <taxon>Dikarya</taxon>
        <taxon>Ascomycota</taxon>
        <taxon>Pezizomycotina</taxon>
        <taxon>Sordariomycetes</taxon>
        <taxon>Sordariomycetidae</taxon>
        <taxon>Sordariales</taxon>
        <taxon>Podosporaceae</taxon>
        <taxon>Podospora</taxon>
    </lineage>
</organism>
<sequence length="293" mass="32973">MAQERSYDAIALDGSFHQALQPPINLDVAIASVKAGTPPLQHSATETVQVEEEKDQFKAAILEYENTAEPKYRTSVDPDNTHSIEQLWQVIDDQMETYQTKDKKGVWGKVRLTFRKLGDGSETAQGWLGQLPTESVYMSVAAARMRDVAEKALDALCQIPLILSGTRRVLSIFKKSQELQKCSRAFFETGLVEKIDDITKRRDAFNEKAEMCHKEVVHRLKEASEKSGNGIKDEMRAISMINAAPSPTGCIWTFQQLMKLLNANPMAEDYVLTTRTHRMKKPPNSEFNAALPR</sequence>
<protein>
    <submittedName>
        <fullName evidence="1">Uncharacterized protein</fullName>
    </submittedName>
</protein>
<evidence type="ECO:0000313" key="2">
    <source>
        <dbReference type="Proteomes" id="UP001270362"/>
    </source>
</evidence>
<reference evidence="1" key="1">
    <citation type="journal article" date="2023" name="Mol. Phylogenet. Evol.">
        <title>Genome-scale phylogeny and comparative genomics of the fungal order Sordariales.</title>
        <authorList>
            <person name="Hensen N."/>
            <person name="Bonometti L."/>
            <person name="Westerberg I."/>
            <person name="Brannstrom I.O."/>
            <person name="Guillou S."/>
            <person name="Cros-Aarteil S."/>
            <person name="Calhoun S."/>
            <person name="Haridas S."/>
            <person name="Kuo A."/>
            <person name="Mondo S."/>
            <person name="Pangilinan J."/>
            <person name="Riley R."/>
            <person name="LaButti K."/>
            <person name="Andreopoulos B."/>
            <person name="Lipzen A."/>
            <person name="Chen C."/>
            <person name="Yan M."/>
            <person name="Daum C."/>
            <person name="Ng V."/>
            <person name="Clum A."/>
            <person name="Steindorff A."/>
            <person name="Ohm R.A."/>
            <person name="Martin F."/>
            <person name="Silar P."/>
            <person name="Natvig D.O."/>
            <person name="Lalanne C."/>
            <person name="Gautier V."/>
            <person name="Ament-Velasquez S.L."/>
            <person name="Kruys A."/>
            <person name="Hutchinson M.I."/>
            <person name="Powell A.J."/>
            <person name="Barry K."/>
            <person name="Miller A.N."/>
            <person name="Grigoriev I.V."/>
            <person name="Debuchy R."/>
            <person name="Gladieux P."/>
            <person name="Hiltunen Thoren M."/>
            <person name="Johannesson H."/>
        </authorList>
    </citation>
    <scope>NUCLEOTIDE SEQUENCE</scope>
    <source>
        <strain evidence="1">CBS 314.62</strain>
    </source>
</reference>
<dbReference type="PANTHER" id="PTHR40619:SF3">
    <property type="entry name" value="FUNGAL STAND N-TERMINAL GOODBYE DOMAIN-CONTAINING PROTEIN"/>
    <property type="match status" value="1"/>
</dbReference>
<evidence type="ECO:0000313" key="1">
    <source>
        <dbReference type="EMBL" id="KAK3690376.1"/>
    </source>
</evidence>
<comment type="caution">
    <text evidence="1">The sequence shown here is derived from an EMBL/GenBank/DDBJ whole genome shotgun (WGS) entry which is preliminary data.</text>
</comment>
<dbReference type="Proteomes" id="UP001270362">
    <property type="component" value="Unassembled WGS sequence"/>
</dbReference>
<proteinExistence type="predicted"/>
<dbReference type="AlphaFoldDB" id="A0AAE1CEB5"/>
<gene>
    <name evidence="1" type="ORF">B0T22DRAFT_481554</name>
</gene>
<dbReference type="EMBL" id="JAULSO010000002">
    <property type="protein sequence ID" value="KAK3690376.1"/>
    <property type="molecule type" value="Genomic_DNA"/>
</dbReference>
<reference evidence="1" key="2">
    <citation type="submission" date="2023-06" db="EMBL/GenBank/DDBJ databases">
        <authorList>
            <consortium name="Lawrence Berkeley National Laboratory"/>
            <person name="Haridas S."/>
            <person name="Hensen N."/>
            <person name="Bonometti L."/>
            <person name="Westerberg I."/>
            <person name="Brannstrom I.O."/>
            <person name="Guillou S."/>
            <person name="Cros-Aarteil S."/>
            <person name="Calhoun S."/>
            <person name="Kuo A."/>
            <person name="Mondo S."/>
            <person name="Pangilinan J."/>
            <person name="Riley R."/>
            <person name="Labutti K."/>
            <person name="Andreopoulos B."/>
            <person name="Lipzen A."/>
            <person name="Chen C."/>
            <person name="Yanf M."/>
            <person name="Daum C."/>
            <person name="Ng V."/>
            <person name="Clum A."/>
            <person name="Steindorff A."/>
            <person name="Ohm R."/>
            <person name="Martin F."/>
            <person name="Silar P."/>
            <person name="Natvig D."/>
            <person name="Lalanne C."/>
            <person name="Gautier V."/>
            <person name="Ament-Velasquez S.L."/>
            <person name="Kruys A."/>
            <person name="Hutchinson M.I."/>
            <person name="Powell A.J."/>
            <person name="Barry K."/>
            <person name="Miller A.N."/>
            <person name="Grigoriev I.V."/>
            <person name="Debuchy R."/>
            <person name="Gladieux P."/>
            <person name="Thoren M.H."/>
            <person name="Johannesson H."/>
        </authorList>
    </citation>
    <scope>NUCLEOTIDE SEQUENCE</scope>
    <source>
        <strain evidence="1">CBS 314.62</strain>
    </source>
</reference>
<accession>A0AAE1CEB5</accession>
<dbReference type="PANTHER" id="PTHR40619">
    <property type="entry name" value="FUNGAL STAND N-TERMINAL GOODBYE DOMAIN-CONTAINING PROTEIN"/>
    <property type="match status" value="1"/>
</dbReference>
<name>A0AAE1CEB5_9PEZI</name>
<keyword evidence="2" id="KW-1185">Reference proteome</keyword>